<gene>
    <name evidence="4" type="ORF">AKO1_011517</name>
</gene>
<reference evidence="4 5" key="1">
    <citation type="submission" date="2024-03" db="EMBL/GenBank/DDBJ databases">
        <title>The Acrasis kona genome and developmental transcriptomes reveal deep origins of eukaryotic multicellular pathways.</title>
        <authorList>
            <person name="Sheikh S."/>
            <person name="Fu C.-J."/>
            <person name="Brown M.W."/>
            <person name="Baldauf S.L."/>
        </authorList>
    </citation>
    <scope>NUCLEOTIDE SEQUENCE [LARGE SCALE GENOMIC DNA]</scope>
    <source>
        <strain evidence="4 5">ATCC MYA-3509</strain>
    </source>
</reference>
<dbReference type="AlphaFoldDB" id="A0AAW2Z2W2"/>
<feature type="domain" description="VPS9" evidence="3">
    <location>
        <begin position="398"/>
        <end position="559"/>
    </location>
</feature>
<dbReference type="PANTHER" id="PTHR43215">
    <property type="entry name" value="RADIAL SPOKE HEAD 1 HOMOLOG"/>
    <property type="match status" value="1"/>
</dbReference>
<dbReference type="SUPFAM" id="SSF82185">
    <property type="entry name" value="Histone H3 K4-specific methyltransferase SET7/9 N-terminal domain"/>
    <property type="match status" value="2"/>
</dbReference>
<organism evidence="4 5">
    <name type="scientific">Acrasis kona</name>
    <dbReference type="NCBI Taxonomy" id="1008807"/>
    <lineage>
        <taxon>Eukaryota</taxon>
        <taxon>Discoba</taxon>
        <taxon>Heterolobosea</taxon>
        <taxon>Tetramitia</taxon>
        <taxon>Eutetramitia</taxon>
        <taxon>Acrasidae</taxon>
        <taxon>Acrasis</taxon>
    </lineage>
</organism>
<dbReference type="Gene3D" id="1.20.1050.80">
    <property type="entry name" value="VPS9 domain"/>
    <property type="match status" value="1"/>
</dbReference>
<keyword evidence="5" id="KW-1185">Reference proteome</keyword>
<dbReference type="PROSITE" id="PS51205">
    <property type="entry name" value="VPS9"/>
    <property type="match status" value="1"/>
</dbReference>
<dbReference type="InterPro" id="IPR037191">
    <property type="entry name" value="VPS9_dom_sf"/>
</dbReference>
<dbReference type="Proteomes" id="UP001431209">
    <property type="component" value="Unassembled WGS sequence"/>
</dbReference>
<evidence type="ECO:0000256" key="2">
    <source>
        <dbReference type="SAM" id="MobiDB-lite"/>
    </source>
</evidence>
<evidence type="ECO:0000313" key="4">
    <source>
        <dbReference type="EMBL" id="KAL0483239.1"/>
    </source>
</evidence>
<dbReference type="PANTHER" id="PTHR43215:SF14">
    <property type="entry name" value="RADIAL SPOKE HEAD 1 HOMOLOG"/>
    <property type="match status" value="1"/>
</dbReference>
<keyword evidence="1" id="KW-0677">Repeat</keyword>
<proteinExistence type="predicted"/>
<evidence type="ECO:0000256" key="1">
    <source>
        <dbReference type="ARBA" id="ARBA00022737"/>
    </source>
</evidence>
<evidence type="ECO:0000259" key="3">
    <source>
        <dbReference type="PROSITE" id="PS51205"/>
    </source>
</evidence>
<sequence>MIRNLLRAKSPSTPTSPTSPTSRGLDPSQYKEVGSPGKVTFEIEGVGTCQYTGTLDQNGQKFGRGELVYPNGTIYVGEFVCDVRHGLGTLIFSKTCQAIGQWIDDLPSEQDWKIKDGQSDYFGGIVLRRNANKDALTKHDLLKNEHGEFNDAQNDESYFGTFKDDERSGFGVAIFENGDQYSGGWLRDQINDSGTYVYKDGTVFQGMYKANQRRGKGTLYLPNGDTIEGTWRGDTVKEGSTDKCNVPTLNLISSQIDLSLKHKKNEGFMVFKNDMLMKKNPLECNTNQKWHTYYVLHGMDYKKEVEWIISKQGLSYYFQFSYNTNAYTARKLNKKISIMVSRAIDDIKSFVMYVSDKIHKSINPNDIAGRTEIIKFVSNYVHANIHQTLFNLYQTYYREKDLFLNQKINYMVNSCSPASMGVDTILLPASEPPYLKSIKLLETIAYKQNVIDKINVLSDVRESIIVEACNNRLENKKSKMSPGQLESEKQDPWQPGADDLTSIYTFVFVKARINDHHSLYHYISDWRDASVTLLPVSHIINFYEGFLTYIKELDVHLINENGEFISCYMIGRIMMQNIENSIYKSKNYNISFSWLPSLLCHISMETSNKHFVSGQSIILSSQDKEVKDIYNANLLQSILDKLSFVQFVLNNPNIGFYVQVENETDIAVVFTKVYPSHIYLELGHIITKFIKFDLLS</sequence>
<feature type="compositionally biased region" description="Low complexity" evidence="2">
    <location>
        <begin position="10"/>
        <end position="22"/>
    </location>
</feature>
<dbReference type="SMART" id="SM00698">
    <property type="entry name" value="MORN"/>
    <property type="match status" value="5"/>
</dbReference>
<protein>
    <submittedName>
        <fullName evidence="4">Phosphatidylinositol 4-phosphate 5-kinase</fullName>
    </submittedName>
</protein>
<dbReference type="InterPro" id="IPR003409">
    <property type="entry name" value="MORN"/>
</dbReference>
<accession>A0AAW2Z2W2</accession>
<dbReference type="InterPro" id="IPR003123">
    <property type="entry name" value="VPS9"/>
</dbReference>
<feature type="region of interest" description="Disordered" evidence="2">
    <location>
        <begin position="1"/>
        <end position="32"/>
    </location>
</feature>
<dbReference type="EMBL" id="JAOPGA020000946">
    <property type="protein sequence ID" value="KAL0483239.1"/>
    <property type="molecule type" value="Genomic_DNA"/>
</dbReference>
<evidence type="ECO:0000313" key="5">
    <source>
        <dbReference type="Proteomes" id="UP001431209"/>
    </source>
</evidence>
<dbReference type="Pfam" id="PF02493">
    <property type="entry name" value="MORN"/>
    <property type="match status" value="5"/>
</dbReference>
<name>A0AAW2Z2W2_9EUKA</name>
<comment type="caution">
    <text evidence="4">The sequence shown here is derived from an EMBL/GenBank/DDBJ whole genome shotgun (WGS) entry which is preliminary data.</text>
</comment>
<dbReference type="Gene3D" id="2.20.110.10">
    <property type="entry name" value="Histone H3 K4-specific methyltransferase SET7/9 N-terminal domain"/>
    <property type="match status" value="2"/>
</dbReference>
<dbReference type="SUPFAM" id="SSF109993">
    <property type="entry name" value="VPS9 domain"/>
    <property type="match status" value="1"/>
</dbReference>